<feature type="transmembrane region" description="Helical" evidence="1">
    <location>
        <begin position="9"/>
        <end position="30"/>
    </location>
</feature>
<dbReference type="KEGG" id="orz:FNH13_02245"/>
<dbReference type="Proteomes" id="UP000315395">
    <property type="component" value="Chromosome"/>
</dbReference>
<evidence type="ECO:0000313" key="3">
    <source>
        <dbReference type="Proteomes" id="UP000315395"/>
    </source>
</evidence>
<keyword evidence="3" id="KW-1185">Reference proteome</keyword>
<sequence length="138" mass="14539">MVGSTDRGTVIMMSVVGVIFVALGVFLWFFQPQARPVAVAAILFFGACLAVGLLQLQGGRLSRVVYARLMGAVTMLMGVGCAALGLVAWRDHNALDRGPWQLSVAVGVIGLIFFGGGGLLLMIRGGRPFGVDADGFRR</sequence>
<gene>
    <name evidence="2" type="ORF">FNH13_02245</name>
</gene>
<evidence type="ECO:0000313" key="2">
    <source>
        <dbReference type="EMBL" id="QDO87296.1"/>
    </source>
</evidence>
<feature type="transmembrane region" description="Helical" evidence="1">
    <location>
        <begin position="36"/>
        <end position="54"/>
    </location>
</feature>
<keyword evidence="1" id="KW-1133">Transmembrane helix</keyword>
<organism evidence="2 3">
    <name type="scientific">Ornithinimicrobium ciconiae</name>
    <dbReference type="NCBI Taxonomy" id="2594265"/>
    <lineage>
        <taxon>Bacteria</taxon>
        <taxon>Bacillati</taxon>
        <taxon>Actinomycetota</taxon>
        <taxon>Actinomycetes</taxon>
        <taxon>Micrococcales</taxon>
        <taxon>Ornithinimicrobiaceae</taxon>
        <taxon>Ornithinimicrobium</taxon>
    </lineage>
</organism>
<protein>
    <submittedName>
        <fullName evidence="2">Uncharacterized protein</fullName>
    </submittedName>
</protein>
<evidence type="ECO:0000256" key="1">
    <source>
        <dbReference type="SAM" id="Phobius"/>
    </source>
</evidence>
<keyword evidence="1" id="KW-0812">Transmembrane</keyword>
<dbReference type="OrthoDB" id="9926760at2"/>
<feature type="transmembrane region" description="Helical" evidence="1">
    <location>
        <begin position="100"/>
        <end position="123"/>
    </location>
</feature>
<proteinExistence type="predicted"/>
<reference evidence="2 3" key="1">
    <citation type="submission" date="2019-07" db="EMBL/GenBank/DDBJ databases">
        <title>complete genome sequencing of Ornithinimicrobium sp. H23M54.</title>
        <authorList>
            <person name="Bae J.-W."/>
            <person name="Lee S.-Y."/>
        </authorList>
    </citation>
    <scope>NUCLEOTIDE SEQUENCE [LARGE SCALE GENOMIC DNA]</scope>
    <source>
        <strain evidence="2 3">H23M54</strain>
    </source>
</reference>
<dbReference type="AlphaFoldDB" id="A0A516G6Y5"/>
<dbReference type="RefSeq" id="WP_143781954.1">
    <property type="nucleotide sequence ID" value="NZ_CP041616.1"/>
</dbReference>
<name>A0A516G6Y5_9MICO</name>
<dbReference type="EMBL" id="CP041616">
    <property type="protein sequence ID" value="QDO87296.1"/>
    <property type="molecule type" value="Genomic_DNA"/>
</dbReference>
<accession>A0A516G6Y5</accession>
<keyword evidence="1" id="KW-0472">Membrane</keyword>
<feature type="transmembrane region" description="Helical" evidence="1">
    <location>
        <begin position="66"/>
        <end position="88"/>
    </location>
</feature>